<name>A0ABS8WV85_DATST</name>
<dbReference type="EMBL" id="JACEIK010010508">
    <property type="protein sequence ID" value="MCE3215227.1"/>
    <property type="molecule type" value="Genomic_DNA"/>
</dbReference>
<organism evidence="1 2">
    <name type="scientific">Datura stramonium</name>
    <name type="common">Jimsonweed</name>
    <name type="synonym">Common thornapple</name>
    <dbReference type="NCBI Taxonomy" id="4076"/>
    <lineage>
        <taxon>Eukaryota</taxon>
        <taxon>Viridiplantae</taxon>
        <taxon>Streptophyta</taxon>
        <taxon>Embryophyta</taxon>
        <taxon>Tracheophyta</taxon>
        <taxon>Spermatophyta</taxon>
        <taxon>Magnoliopsida</taxon>
        <taxon>eudicotyledons</taxon>
        <taxon>Gunneridae</taxon>
        <taxon>Pentapetalae</taxon>
        <taxon>asterids</taxon>
        <taxon>lamiids</taxon>
        <taxon>Solanales</taxon>
        <taxon>Solanaceae</taxon>
        <taxon>Solanoideae</taxon>
        <taxon>Datureae</taxon>
        <taxon>Datura</taxon>
    </lineage>
</organism>
<evidence type="ECO:0000313" key="2">
    <source>
        <dbReference type="Proteomes" id="UP000823775"/>
    </source>
</evidence>
<proteinExistence type="predicted"/>
<keyword evidence="2" id="KW-1185">Reference proteome</keyword>
<dbReference type="Proteomes" id="UP000823775">
    <property type="component" value="Unassembled WGS sequence"/>
</dbReference>
<gene>
    <name evidence="1" type="ORF">HAX54_001391</name>
</gene>
<reference evidence="1 2" key="1">
    <citation type="journal article" date="2021" name="BMC Genomics">
        <title>Datura genome reveals duplications of psychoactive alkaloid biosynthetic genes and high mutation rate following tissue culture.</title>
        <authorList>
            <person name="Rajewski A."/>
            <person name="Carter-House D."/>
            <person name="Stajich J."/>
            <person name="Litt A."/>
        </authorList>
    </citation>
    <scope>NUCLEOTIDE SEQUENCE [LARGE SCALE GENOMIC DNA]</scope>
    <source>
        <strain evidence="1">AR-01</strain>
    </source>
</reference>
<feature type="non-terminal residue" evidence="1">
    <location>
        <position position="75"/>
    </location>
</feature>
<sequence>MTFGDSLVVSGEMQNLRSKTSLASGHYLGLALHWRFTDRYRRLTALSLVHFGSAQSSVSHQRVIDGSQISHATRR</sequence>
<protein>
    <submittedName>
        <fullName evidence="1">Uncharacterized protein</fullName>
    </submittedName>
</protein>
<accession>A0ABS8WV85</accession>
<comment type="caution">
    <text evidence="1">The sequence shown here is derived from an EMBL/GenBank/DDBJ whole genome shotgun (WGS) entry which is preliminary data.</text>
</comment>
<evidence type="ECO:0000313" key="1">
    <source>
        <dbReference type="EMBL" id="MCE3215227.1"/>
    </source>
</evidence>